<dbReference type="Pfam" id="PF01265">
    <property type="entry name" value="Cyto_heme_lyase"/>
    <property type="match status" value="1"/>
</dbReference>
<evidence type="ECO:0000256" key="7">
    <source>
        <dbReference type="ARBA" id="ARBA00023128"/>
    </source>
</evidence>
<evidence type="ECO:0000256" key="11">
    <source>
        <dbReference type="SAM" id="MobiDB-lite"/>
    </source>
</evidence>
<dbReference type="EC" id="4.4.1.17" evidence="10"/>
<dbReference type="GO" id="GO:0004408">
    <property type="term" value="F:holocytochrome-c synthase activity"/>
    <property type="evidence" value="ECO:0007669"/>
    <property type="project" value="UniProtKB-EC"/>
</dbReference>
<evidence type="ECO:0000256" key="1">
    <source>
        <dbReference type="ARBA" id="ARBA00004273"/>
    </source>
</evidence>
<dbReference type="PANTHER" id="PTHR12743:SF8">
    <property type="entry name" value="PROTEIN HRI1"/>
    <property type="match status" value="1"/>
</dbReference>
<proteinExistence type="inferred from homology"/>
<keyword evidence="8 10" id="KW-0472">Membrane</keyword>
<keyword evidence="5 10" id="KW-0999">Mitochondrion inner membrane</keyword>
<evidence type="ECO:0000256" key="5">
    <source>
        <dbReference type="ARBA" id="ARBA00022792"/>
    </source>
</evidence>
<feature type="region of interest" description="Disordered" evidence="11">
    <location>
        <begin position="1"/>
        <end position="42"/>
    </location>
</feature>
<evidence type="ECO:0000313" key="12">
    <source>
        <dbReference type="EMBL" id="CAD8862156.1"/>
    </source>
</evidence>
<organism evidence="12">
    <name type="scientific">Noctiluca scintillans</name>
    <name type="common">Sea sparkle</name>
    <name type="synonym">Red tide dinoflagellate</name>
    <dbReference type="NCBI Taxonomy" id="2966"/>
    <lineage>
        <taxon>Eukaryota</taxon>
        <taxon>Sar</taxon>
        <taxon>Alveolata</taxon>
        <taxon>Dinophyceae</taxon>
        <taxon>Noctilucales</taxon>
        <taxon>Noctilucaceae</taxon>
        <taxon>Noctiluca</taxon>
    </lineage>
</organism>
<name>A0A7S1ARL6_NOCSC</name>
<evidence type="ECO:0000256" key="2">
    <source>
        <dbReference type="ARBA" id="ARBA00007255"/>
    </source>
</evidence>
<evidence type="ECO:0000256" key="6">
    <source>
        <dbReference type="ARBA" id="ARBA00023004"/>
    </source>
</evidence>
<dbReference type="AlphaFoldDB" id="A0A7S1ARL6"/>
<evidence type="ECO:0000256" key="9">
    <source>
        <dbReference type="ARBA" id="ARBA00023239"/>
    </source>
</evidence>
<comment type="function">
    <text evidence="10">Lyase that catalyzes the covalent linking of the heme group to the cytochrome C apoprotein to produce the mature functional cytochrome.</text>
</comment>
<dbReference type="PROSITE" id="PS00822">
    <property type="entry name" value="CYTO_HEME_LYASE_2"/>
    <property type="match status" value="1"/>
</dbReference>
<dbReference type="PANTHER" id="PTHR12743">
    <property type="entry name" value="CYTOCHROME C1 HEME LYASE"/>
    <property type="match status" value="1"/>
</dbReference>
<dbReference type="InterPro" id="IPR000511">
    <property type="entry name" value="Holocyt_c/c1_synthase"/>
</dbReference>
<keyword evidence="4 10" id="KW-0479">Metal-binding</keyword>
<reference evidence="12" key="1">
    <citation type="submission" date="2021-01" db="EMBL/GenBank/DDBJ databases">
        <authorList>
            <person name="Corre E."/>
            <person name="Pelletier E."/>
            <person name="Niang G."/>
            <person name="Scheremetjew M."/>
            <person name="Finn R."/>
            <person name="Kale V."/>
            <person name="Holt S."/>
            <person name="Cochrane G."/>
            <person name="Meng A."/>
            <person name="Brown T."/>
            <person name="Cohen L."/>
        </authorList>
    </citation>
    <scope>NUCLEOTIDE SEQUENCE</scope>
</reference>
<comment type="catalytic activity">
    <reaction evidence="10">
        <text>holo-[cytochrome c] = apo-[cytochrome c] + heme b</text>
        <dbReference type="Rhea" id="RHEA:22648"/>
        <dbReference type="Rhea" id="RHEA-COMP:10725"/>
        <dbReference type="Rhea" id="RHEA-COMP:10726"/>
        <dbReference type="ChEBI" id="CHEBI:29950"/>
        <dbReference type="ChEBI" id="CHEBI:60344"/>
        <dbReference type="ChEBI" id="CHEBI:83739"/>
        <dbReference type="EC" id="4.4.1.17"/>
    </reaction>
</comment>
<sequence length="219" mass="24896">MADSEPPSGCPMHKSGSACPVDPRNMMPVFPQTPAQSQAMDLPKEREVSSIPKTDTSGNWVYPSPQQFYHAMLRKNKEVDAGAMDAVVNVHNVTNEATWAAVLEWEHLHTKSCPTPTLLRFLGRSSDLSWGAWWSSHLSYRGVPFDRHDWFVDRCGQKTVRYVIDYYDDRKAANDLEISIEARPALDNVGALIDRLRRPVWQVRRMWQSMFGGANFSSK</sequence>
<evidence type="ECO:0000256" key="8">
    <source>
        <dbReference type="ARBA" id="ARBA00023136"/>
    </source>
</evidence>
<evidence type="ECO:0000256" key="10">
    <source>
        <dbReference type="RuleBase" id="RU363130"/>
    </source>
</evidence>
<keyword evidence="6 10" id="KW-0408">Iron</keyword>
<comment type="subcellular location">
    <subcellularLocation>
        <location evidence="1 10">Mitochondrion inner membrane</location>
    </subcellularLocation>
</comment>
<protein>
    <recommendedName>
        <fullName evidence="10">Holocytochrome c-type synthase</fullName>
        <ecNumber evidence="10">4.4.1.17</ecNumber>
    </recommendedName>
</protein>
<evidence type="ECO:0000256" key="3">
    <source>
        <dbReference type="ARBA" id="ARBA00022617"/>
    </source>
</evidence>
<dbReference type="GO" id="GO:0046872">
    <property type="term" value="F:metal ion binding"/>
    <property type="evidence" value="ECO:0007669"/>
    <property type="project" value="UniProtKB-KW"/>
</dbReference>
<accession>A0A7S1ARL6</accession>
<dbReference type="EMBL" id="HBFQ01051217">
    <property type="protein sequence ID" value="CAD8862156.1"/>
    <property type="molecule type" value="Transcribed_RNA"/>
</dbReference>
<keyword evidence="7 10" id="KW-0496">Mitochondrion</keyword>
<comment type="similarity">
    <text evidence="2 10">Belongs to the cytochrome c-type heme lyase family.</text>
</comment>
<keyword evidence="3 10" id="KW-0349">Heme</keyword>
<gene>
    <name evidence="12" type="ORF">NSCI0253_LOCUS36511</name>
</gene>
<keyword evidence="9 10" id="KW-0456">Lyase</keyword>
<evidence type="ECO:0000256" key="4">
    <source>
        <dbReference type="ARBA" id="ARBA00022723"/>
    </source>
</evidence>
<dbReference type="GO" id="GO:0005743">
    <property type="term" value="C:mitochondrial inner membrane"/>
    <property type="evidence" value="ECO:0007669"/>
    <property type="project" value="UniProtKB-SubCell"/>
</dbReference>